<evidence type="ECO:0000256" key="3">
    <source>
        <dbReference type="ARBA" id="ARBA00023163"/>
    </source>
</evidence>
<sequence>MARSQRETEIMFDESSFFNISPNVNPIPHPLTNISNGNSNDVCLIEGEIPSFNLESHHQLSFDVDLHDIIEAPPPSGATAASWDSGYPCDNHQALHQQAPPQEPVLPVYLPSGMVPELLNLLELPQCRVGSAALPSFDGGGSMVYDEPMHLRGYAAAPASRGGVRELLGSLPAANYGIFCGFGEREGDGEGEFHNGGLLEYEKGDVVVKGTAVKGNFATERQRRVQLNEKFDALRSLIPTPTKVDRASVVSDAIDYIKELLRTVDELKLLVEKKRRARERSKLRKEEEDQIAGDMESSSMGRLIKEENDETRAAVNGHLRCSWLQRRSKETFVDVRIIDDEVNVKLTQKKKANALLFAAKAMEELQLDLLHVAGGNIGDYHIFFFNSKVGNYTRSHSVFLISC</sequence>
<dbReference type="STRING" id="1088818.A0A2I0ACE9"/>
<dbReference type="GO" id="GO:0046983">
    <property type="term" value="F:protein dimerization activity"/>
    <property type="evidence" value="ECO:0007669"/>
    <property type="project" value="InterPro"/>
</dbReference>
<dbReference type="CDD" id="cd18918">
    <property type="entry name" value="bHLH_AtMYC1_like"/>
    <property type="match status" value="1"/>
</dbReference>
<name>A0A2I0ACE9_9ASPA</name>
<dbReference type="InterPro" id="IPR045896">
    <property type="entry name" value="MYC1-like_bHLH"/>
</dbReference>
<dbReference type="SUPFAM" id="SSF47459">
    <property type="entry name" value="HLH, helix-loop-helix DNA-binding domain"/>
    <property type="match status" value="1"/>
</dbReference>
<dbReference type="AlphaFoldDB" id="A0A2I0ACE9"/>
<keyword evidence="4" id="KW-0539">Nucleus</keyword>
<dbReference type="PANTHER" id="PTHR46834:SF1">
    <property type="entry name" value="TRANSCRIPTION FACTOR BHLH10"/>
    <property type="match status" value="1"/>
</dbReference>
<gene>
    <name evidence="6" type="primary">BHLH10</name>
    <name evidence="6" type="ORF">AXF42_Ash009954</name>
</gene>
<evidence type="ECO:0000256" key="4">
    <source>
        <dbReference type="ARBA" id="ARBA00023242"/>
    </source>
</evidence>
<dbReference type="GO" id="GO:0006355">
    <property type="term" value="P:regulation of DNA-templated transcription"/>
    <property type="evidence" value="ECO:0007669"/>
    <property type="project" value="InterPro"/>
</dbReference>
<evidence type="ECO:0000256" key="1">
    <source>
        <dbReference type="ARBA" id="ARBA00005510"/>
    </source>
</evidence>
<evidence type="ECO:0000313" key="6">
    <source>
        <dbReference type="EMBL" id="PKA53224.1"/>
    </source>
</evidence>
<dbReference type="InterPro" id="IPR045895">
    <property type="entry name" value="bHLH91-like"/>
</dbReference>
<dbReference type="Proteomes" id="UP000236161">
    <property type="component" value="Unassembled WGS sequence"/>
</dbReference>
<dbReference type="EMBL" id="KZ451999">
    <property type="protein sequence ID" value="PKA53224.1"/>
    <property type="molecule type" value="Genomic_DNA"/>
</dbReference>
<keyword evidence="2" id="KW-0805">Transcription regulation</keyword>
<dbReference type="Pfam" id="PF00010">
    <property type="entry name" value="HLH"/>
    <property type="match status" value="1"/>
</dbReference>
<evidence type="ECO:0000259" key="5">
    <source>
        <dbReference type="PROSITE" id="PS50888"/>
    </source>
</evidence>
<accession>A0A2I0ACE9</accession>
<comment type="similarity">
    <text evidence="1">Belongs to the bHLH protein family.</text>
</comment>
<proteinExistence type="inferred from homology"/>
<dbReference type="PANTHER" id="PTHR46834">
    <property type="entry name" value="TRANSCRIPTION FACTOR BHLH91"/>
    <property type="match status" value="1"/>
</dbReference>
<dbReference type="PROSITE" id="PS50888">
    <property type="entry name" value="BHLH"/>
    <property type="match status" value="1"/>
</dbReference>
<evidence type="ECO:0000256" key="2">
    <source>
        <dbReference type="ARBA" id="ARBA00023015"/>
    </source>
</evidence>
<protein>
    <submittedName>
        <fullName evidence="6">Transcription factor bHLH10</fullName>
    </submittedName>
</protein>
<dbReference type="GO" id="GO:0048658">
    <property type="term" value="P:anther wall tapetum development"/>
    <property type="evidence" value="ECO:0007669"/>
    <property type="project" value="InterPro"/>
</dbReference>
<keyword evidence="7" id="KW-1185">Reference proteome</keyword>
<dbReference type="OrthoDB" id="1932168at2759"/>
<dbReference type="InterPro" id="IPR011598">
    <property type="entry name" value="bHLH_dom"/>
</dbReference>
<keyword evidence="3" id="KW-0804">Transcription</keyword>
<evidence type="ECO:0000313" key="7">
    <source>
        <dbReference type="Proteomes" id="UP000236161"/>
    </source>
</evidence>
<dbReference type="Gene3D" id="4.10.280.10">
    <property type="entry name" value="Helix-loop-helix DNA-binding domain"/>
    <property type="match status" value="1"/>
</dbReference>
<dbReference type="InterPro" id="IPR036638">
    <property type="entry name" value="HLH_DNA-bd_sf"/>
</dbReference>
<reference evidence="6 7" key="1">
    <citation type="journal article" date="2017" name="Nature">
        <title>The Apostasia genome and the evolution of orchids.</title>
        <authorList>
            <person name="Zhang G.Q."/>
            <person name="Liu K.W."/>
            <person name="Li Z."/>
            <person name="Lohaus R."/>
            <person name="Hsiao Y.Y."/>
            <person name="Niu S.C."/>
            <person name="Wang J.Y."/>
            <person name="Lin Y.C."/>
            <person name="Xu Q."/>
            <person name="Chen L.J."/>
            <person name="Yoshida K."/>
            <person name="Fujiwara S."/>
            <person name="Wang Z.W."/>
            <person name="Zhang Y.Q."/>
            <person name="Mitsuda N."/>
            <person name="Wang M."/>
            <person name="Liu G.H."/>
            <person name="Pecoraro L."/>
            <person name="Huang H.X."/>
            <person name="Xiao X.J."/>
            <person name="Lin M."/>
            <person name="Wu X.Y."/>
            <person name="Wu W.L."/>
            <person name="Chen Y.Y."/>
            <person name="Chang S.B."/>
            <person name="Sakamoto S."/>
            <person name="Ohme-Takagi M."/>
            <person name="Yagi M."/>
            <person name="Zeng S.J."/>
            <person name="Shen C.Y."/>
            <person name="Yeh C.M."/>
            <person name="Luo Y.B."/>
            <person name="Tsai W.C."/>
            <person name="Van de Peer Y."/>
            <person name="Liu Z.J."/>
        </authorList>
    </citation>
    <scope>NUCLEOTIDE SEQUENCE [LARGE SCALE GENOMIC DNA]</scope>
    <source>
        <strain evidence="7">cv. Shenzhen</strain>
        <tissue evidence="6">Stem</tissue>
    </source>
</reference>
<organism evidence="6 7">
    <name type="scientific">Apostasia shenzhenica</name>
    <dbReference type="NCBI Taxonomy" id="1088818"/>
    <lineage>
        <taxon>Eukaryota</taxon>
        <taxon>Viridiplantae</taxon>
        <taxon>Streptophyta</taxon>
        <taxon>Embryophyta</taxon>
        <taxon>Tracheophyta</taxon>
        <taxon>Spermatophyta</taxon>
        <taxon>Magnoliopsida</taxon>
        <taxon>Liliopsida</taxon>
        <taxon>Asparagales</taxon>
        <taxon>Orchidaceae</taxon>
        <taxon>Apostasioideae</taxon>
        <taxon>Apostasia</taxon>
    </lineage>
</organism>
<dbReference type="SMART" id="SM00353">
    <property type="entry name" value="HLH"/>
    <property type="match status" value="1"/>
</dbReference>
<feature type="domain" description="BHLH" evidence="5">
    <location>
        <begin position="211"/>
        <end position="260"/>
    </location>
</feature>